<evidence type="ECO:0000313" key="1">
    <source>
        <dbReference type="EMBL" id="OUC49256.1"/>
    </source>
</evidence>
<sequence>MESATEGAVQHWMVIETFDFNGMKVFIRMVEYDRIRELSISEMGKYFILVRVSRPQFPNASIIGDYDAKILCGPKDSQAEVLAKQFAEIWPKSSEKLFMLFLGVRDLSPPFVNALMAFLKNKVVTV</sequence>
<protein>
    <recommendedName>
        <fullName evidence="3">Proteasome assembly chaperone 3</fullName>
    </recommendedName>
</protein>
<proteinExistence type="predicted"/>
<organism evidence="1 2">
    <name type="scientific">Trichinella nativa</name>
    <dbReference type="NCBI Taxonomy" id="6335"/>
    <lineage>
        <taxon>Eukaryota</taxon>
        <taxon>Metazoa</taxon>
        <taxon>Ecdysozoa</taxon>
        <taxon>Nematoda</taxon>
        <taxon>Enoplea</taxon>
        <taxon>Dorylaimia</taxon>
        <taxon>Trichinellida</taxon>
        <taxon>Trichinellidae</taxon>
        <taxon>Trichinella</taxon>
    </lineage>
</organism>
<name>A0A1Y3EZF9_9BILA</name>
<evidence type="ECO:0000313" key="2">
    <source>
        <dbReference type="Proteomes" id="UP000243006"/>
    </source>
</evidence>
<dbReference type="EMBL" id="LVZM01001307">
    <property type="protein sequence ID" value="OUC49256.1"/>
    <property type="molecule type" value="Genomic_DNA"/>
</dbReference>
<comment type="caution">
    <text evidence="1">The sequence shown here is derived from an EMBL/GenBank/DDBJ whole genome shotgun (WGS) entry which is preliminary data.</text>
</comment>
<dbReference type="Proteomes" id="UP000243006">
    <property type="component" value="Unassembled WGS sequence"/>
</dbReference>
<reference evidence="1 2" key="1">
    <citation type="submission" date="2015-04" db="EMBL/GenBank/DDBJ databases">
        <title>Draft genome of the roundworm Trichinella nativa.</title>
        <authorList>
            <person name="Mitreva M."/>
        </authorList>
    </citation>
    <scope>NUCLEOTIDE SEQUENCE [LARGE SCALE GENOMIC DNA]</scope>
    <source>
        <strain evidence="1 2">ISS45</strain>
    </source>
</reference>
<dbReference type="AlphaFoldDB" id="A0A1Y3EZF9"/>
<gene>
    <name evidence="1" type="ORF">D917_05558</name>
</gene>
<accession>A0A1Y3EZF9</accession>
<evidence type="ECO:0008006" key="3">
    <source>
        <dbReference type="Google" id="ProtNLM"/>
    </source>
</evidence>